<dbReference type="PANTHER" id="PTHR11929">
    <property type="entry name" value="ALPHA- 1,3 -FUCOSYLTRANSFERASE"/>
    <property type="match status" value="1"/>
</dbReference>
<dbReference type="GO" id="GO:0016020">
    <property type="term" value="C:membrane"/>
    <property type="evidence" value="ECO:0007669"/>
    <property type="project" value="InterPro"/>
</dbReference>
<protein>
    <recommendedName>
        <fullName evidence="4">Fucosyltransferase C-terminal domain-containing protein</fullName>
    </recommendedName>
</protein>
<keyword evidence="2" id="KW-0328">Glycosyltransferase</keyword>
<dbReference type="InterPro" id="IPR055270">
    <property type="entry name" value="Glyco_tran_10_C"/>
</dbReference>
<feature type="domain" description="Fucosyltransferase C-terminal" evidence="4">
    <location>
        <begin position="172"/>
        <end position="291"/>
    </location>
</feature>
<evidence type="ECO:0000313" key="6">
    <source>
        <dbReference type="Proteomes" id="UP000266492"/>
    </source>
</evidence>
<dbReference type="Pfam" id="PF00852">
    <property type="entry name" value="Glyco_transf_10"/>
    <property type="match status" value="1"/>
</dbReference>
<dbReference type="GO" id="GO:0046920">
    <property type="term" value="F:alpha-(1-&gt;3)-fucosyltransferase activity"/>
    <property type="evidence" value="ECO:0007669"/>
    <property type="project" value="TreeGrafter"/>
</dbReference>
<dbReference type="AlphaFoldDB" id="A0A395W874"/>
<name>A0A395W874_BACOV</name>
<dbReference type="InterPro" id="IPR038577">
    <property type="entry name" value="GT10-like_C_sf"/>
</dbReference>
<dbReference type="Gene3D" id="3.40.50.11660">
    <property type="entry name" value="Glycosyl transferase family 10, C-terminal domain"/>
    <property type="match status" value="1"/>
</dbReference>
<dbReference type="SUPFAM" id="SSF53756">
    <property type="entry name" value="UDP-Glycosyltransferase/glycogen phosphorylase"/>
    <property type="match status" value="1"/>
</dbReference>
<sequence>MLILVMMKKIKILLNQIIPTELIKLMRKTEIEDKSSPLIFNQIGERVKMMFLSSDETAHSPYSLIAGRYPKNILWDRYNYALDTHFYTSSNIFNIKNASAKKYAVLLESQVIIPHIYSKAKKNIAYLNDNFVKVFTYSPELLDKLSNSEFIPAGGVWYGTDLWGGAAVEYADKNKLISMVASNKSMCRMHIYRKQVAKHLIPNDNVDVMGKVVNRYVSCEDIYRDYMYSIVIENTIEPFYFTEKILNCFASRTVPIYIGASRIKDFFNSDGIIQIEDLSIEAIDRALKQCSDKDYCSRRDAIDDNFNRVKKYLCTEDFICDKHLEILL</sequence>
<evidence type="ECO:0000259" key="4">
    <source>
        <dbReference type="Pfam" id="PF00852"/>
    </source>
</evidence>
<accession>A0A395W874</accession>
<evidence type="ECO:0000256" key="3">
    <source>
        <dbReference type="ARBA" id="ARBA00022679"/>
    </source>
</evidence>
<dbReference type="Proteomes" id="UP000266492">
    <property type="component" value="Unassembled WGS sequence"/>
</dbReference>
<keyword evidence="3" id="KW-0808">Transferase</keyword>
<dbReference type="PANTHER" id="PTHR11929:SF194">
    <property type="entry name" value="ALPHA-(1,3)-FUCOSYLTRANSFERASE 10"/>
    <property type="match status" value="1"/>
</dbReference>
<dbReference type="EMBL" id="QRVZ01000001">
    <property type="protein sequence ID" value="RGS88408.1"/>
    <property type="molecule type" value="Genomic_DNA"/>
</dbReference>
<gene>
    <name evidence="5" type="ORF">DWX70_02550</name>
</gene>
<dbReference type="InterPro" id="IPR001503">
    <property type="entry name" value="Glyco_trans_10"/>
</dbReference>
<evidence type="ECO:0000256" key="2">
    <source>
        <dbReference type="ARBA" id="ARBA00022676"/>
    </source>
</evidence>
<reference evidence="5 6" key="1">
    <citation type="submission" date="2018-08" db="EMBL/GenBank/DDBJ databases">
        <title>A genome reference for cultivated species of the human gut microbiota.</title>
        <authorList>
            <person name="Zou Y."/>
            <person name="Xue W."/>
            <person name="Luo G."/>
        </authorList>
    </citation>
    <scope>NUCLEOTIDE SEQUENCE [LARGE SCALE GENOMIC DNA]</scope>
    <source>
        <strain evidence="5 6">AF20-9LB</strain>
    </source>
</reference>
<evidence type="ECO:0000256" key="1">
    <source>
        <dbReference type="ARBA" id="ARBA00008919"/>
    </source>
</evidence>
<comment type="similarity">
    <text evidence="1">Belongs to the glycosyltransferase 10 family.</text>
</comment>
<proteinExistence type="inferred from homology"/>
<comment type="caution">
    <text evidence="5">The sequence shown here is derived from an EMBL/GenBank/DDBJ whole genome shotgun (WGS) entry which is preliminary data.</text>
</comment>
<organism evidence="5 6">
    <name type="scientific">Bacteroides ovatus</name>
    <dbReference type="NCBI Taxonomy" id="28116"/>
    <lineage>
        <taxon>Bacteria</taxon>
        <taxon>Pseudomonadati</taxon>
        <taxon>Bacteroidota</taxon>
        <taxon>Bacteroidia</taxon>
        <taxon>Bacteroidales</taxon>
        <taxon>Bacteroidaceae</taxon>
        <taxon>Bacteroides</taxon>
    </lineage>
</organism>
<evidence type="ECO:0000313" key="5">
    <source>
        <dbReference type="EMBL" id="RGS88408.1"/>
    </source>
</evidence>